<dbReference type="InterPro" id="IPR032675">
    <property type="entry name" value="LRR_dom_sf"/>
</dbReference>
<dbReference type="Gene3D" id="3.40.50.300">
    <property type="entry name" value="P-loop containing nucleotide triphosphate hydrolases"/>
    <property type="match status" value="1"/>
</dbReference>
<evidence type="ECO:0000313" key="4">
    <source>
        <dbReference type="Proteomes" id="UP000822688"/>
    </source>
</evidence>
<dbReference type="InterPro" id="IPR027417">
    <property type="entry name" value="P-loop_NTPase"/>
</dbReference>
<dbReference type="InterPro" id="IPR000157">
    <property type="entry name" value="TIR_dom"/>
</dbReference>
<proteinExistence type="predicted"/>
<name>A0A8T0GJC6_CERPU</name>
<dbReference type="InterPro" id="IPR035897">
    <property type="entry name" value="Toll_tir_struct_dom_sf"/>
</dbReference>
<dbReference type="Gene3D" id="3.40.50.10140">
    <property type="entry name" value="Toll/interleukin-1 receptor homology (TIR) domain"/>
    <property type="match status" value="1"/>
</dbReference>
<organism evidence="3 4">
    <name type="scientific">Ceratodon purpureus</name>
    <name type="common">Fire moss</name>
    <name type="synonym">Dicranum purpureum</name>
    <dbReference type="NCBI Taxonomy" id="3225"/>
    <lineage>
        <taxon>Eukaryota</taxon>
        <taxon>Viridiplantae</taxon>
        <taxon>Streptophyta</taxon>
        <taxon>Embryophyta</taxon>
        <taxon>Bryophyta</taxon>
        <taxon>Bryophytina</taxon>
        <taxon>Bryopsida</taxon>
        <taxon>Dicranidae</taxon>
        <taxon>Pseudoditrichales</taxon>
        <taxon>Ditrichaceae</taxon>
        <taxon>Ceratodon</taxon>
    </lineage>
</organism>
<dbReference type="PROSITE" id="PS50104">
    <property type="entry name" value="TIR"/>
    <property type="match status" value="1"/>
</dbReference>
<dbReference type="PANTHER" id="PTHR44083:SF45">
    <property type="entry name" value="TOPLESS-RELATED PROTEIN 1"/>
    <property type="match status" value="1"/>
</dbReference>
<evidence type="ECO:0000313" key="3">
    <source>
        <dbReference type="EMBL" id="KAG0559636.1"/>
    </source>
</evidence>
<dbReference type="SUPFAM" id="SSF52058">
    <property type="entry name" value="L domain-like"/>
    <property type="match status" value="1"/>
</dbReference>
<dbReference type="GO" id="GO:0006355">
    <property type="term" value="P:regulation of DNA-templated transcription"/>
    <property type="evidence" value="ECO:0007669"/>
    <property type="project" value="InterPro"/>
</dbReference>
<dbReference type="SUPFAM" id="SSF52200">
    <property type="entry name" value="Toll/Interleukin receptor TIR domain"/>
    <property type="match status" value="1"/>
</dbReference>
<dbReference type="SUPFAM" id="SSF50978">
    <property type="entry name" value="WD40 repeat-like"/>
    <property type="match status" value="1"/>
</dbReference>
<dbReference type="Pfam" id="PF13676">
    <property type="entry name" value="TIR_2"/>
    <property type="match status" value="1"/>
</dbReference>
<dbReference type="InterPro" id="IPR015943">
    <property type="entry name" value="WD40/YVTN_repeat-like_dom_sf"/>
</dbReference>
<dbReference type="InterPro" id="IPR002182">
    <property type="entry name" value="NB-ARC"/>
</dbReference>
<dbReference type="PRINTS" id="PR00364">
    <property type="entry name" value="DISEASERSIST"/>
</dbReference>
<dbReference type="SMART" id="SM00320">
    <property type="entry name" value="WD40"/>
    <property type="match status" value="4"/>
</dbReference>
<dbReference type="SUPFAM" id="SSF52540">
    <property type="entry name" value="P-loop containing nucleoside triphosphate hydrolases"/>
    <property type="match status" value="1"/>
</dbReference>
<dbReference type="GO" id="GO:0043531">
    <property type="term" value="F:ADP binding"/>
    <property type="evidence" value="ECO:0007669"/>
    <property type="project" value="InterPro"/>
</dbReference>
<accession>A0A8T0GJC6</accession>
<dbReference type="PROSITE" id="PS50082">
    <property type="entry name" value="WD_REPEATS_2"/>
    <property type="match status" value="1"/>
</dbReference>
<feature type="repeat" description="WD" evidence="1">
    <location>
        <begin position="1148"/>
        <end position="1192"/>
    </location>
</feature>
<dbReference type="InterPro" id="IPR027728">
    <property type="entry name" value="Topless_fam"/>
</dbReference>
<comment type="caution">
    <text evidence="3">The sequence shown here is derived from an EMBL/GenBank/DDBJ whole genome shotgun (WGS) entry which is preliminary data.</text>
</comment>
<dbReference type="Proteomes" id="UP000822688">
    <property type="component" value="Chromosome 10"/>
</dbReference>
<sequence>MESGVSTSSEADETVVGEITDIQSDVVMLEAKHKVFLSHSGAQKDFVEQLCVDLERCDRHPFFDKRRRSLPIGEKFPPLIFDAIRQCHAGVLILSKEFFTKTKWPMLELVAMVRELKSPNSRLKLIPVFYKLSREEWLDHENRFEWFAQWKEWASVDERICIEEWKKALDVLKSINSLMMRDGEVHLRREIVDAVCKLVLPETRWDDSHVQGRSRLCEILLQKIDEREKRNGIQVMGLYGIGGIGKTTMCKAMCNEVFERFGGRVCHVELNTTSEVEILRNVLRRLSTIEQEHVGGLNIDECRDKLSRCIVKQPVFLAIDNLLDNREAKKQAKTLLGTSWAEGSVVIVTTRAQGELTNLNQYIRSEDCLEMPELIEVEAKSLFLNHVTCGQSATIEVLDKGLVSRCVERCHFGKGEGLGRHYIPLALEVLGEQLGCNGYDAEVWEEQLMNIDIFREKLTKDEHPIFSILRISYDSLSEDVQMLFMDTALFLPSHPFLPFDMYKWNLFDWLSTVHGTSVGEVMKQLEYLKRRSLLESLGDGRTRMVMHDLWREFCVAEAAIGKFEDGWCLFVEEESSKLAETSPGPGGCWRNMRRICFLNEGWRCLDGVQVDQFVNLLLLKVESGSFSLGGSLELDVKGLRHLKSLELKTRHLNVNCAGLGSLTKLAYLRWENFCSPPPDIEEIGSLTKLQVLILEGFKGDKLPDLSMLTSLRLVSFLDCSAVKTISGLGSKLTNIEFLNLRQCYSLQECPGVGDLYALEELSLGRCGKLEDVPCLRMLTRLRTLVIEGCQLLRAVPGLSDLVALEELWAGGCTALEVLPDLQKLSKLRLLHCPGCSALKRLTCTAPFCGVVKIVLEDCSSLEEMPDLSNFPQLKWLSLGGCRGLMTLTSGAPLRALLYLDLEGCSKLSALPDHLSGSVDLMKLRLQKSGIVLHEDEITELKACCRRLEVIPSSARSSYGGLESSCSTACVSSGRAVEVDDLEVTNAQNGCRSRRLPDSLPREKIARLVYTRAGGALLALTSTGILKLWNWGRIIDDPGCQATVSFAPQLWLPASGRLMVNDMQNVNWEEVVHSLTLSNDGYIAISASGGDVCRYDICTSQRVFTIMYSPPTPTSIAFYPHDNNIVAIGMADSTIQILNQLEGVVVCTLGGHHDKVIGLAFSDPANSTGVLVSLSADAQLCVWNTQEWSKLRSRLGLLQPDQKTACAGDLRVQFHNTQRHVLVVGKTQLAVYDTLNLDCPLIQWVSQSPFTAAITDATYSCTGKGVYVGFADGSVGLFDALFRPWHRLVPPIHPPLGTSGSTAYPVAIAAHPWNGDQFAMGMSDGSVIVVEPWEAPADKEPGSGEGSQDVRRLNGNQGGSVLPYKFVDSFSFVKCEQALGIARL</sequence>
<reference evidence="3" key="1">
    <citation type="submission" date="2020-06" db="EMBL/GenBank/DDBJ databases">
        <title>WGS assembly of Ceratodon purpureus strain R40.</title>
        <authorList>
            <person name="Carey S.B."/>
            <person name="Jenkins J."/>
            <person name="Shu S."/>
            <person name="Lovell J.T."/>
            <person name="Sreedasyam A."/>
            <person name="Maumus F."/>
            <person name="Tiley G.P."/>
            <person name="Fernandez-Pozo N."/>
            <person name="Barry K."/>
            <person name="Chen C."/>
            <person name="Wang M."/>
            <person name="Lipzen A."/>
            <person name="Daum C."/>
            <person name="Saski C.A."/>
            <person name="Payton A.C."/>
            <person name="Mcbreen J.C."/>
            <person name="Conrad R.E."/>
            <person name="Kollar L.M."/>
            <person name="Olsson S."/>
            <person name="Huttunen S."/>
            <person name="Landis J.B."/>
            <person name="Wickett N.J."/>
            <person name="Johnson M.G."/>
            <person name="Rensing S.A."/>
            <person name="Grimwood J."/>
            <person name="Schmutz J."/>
            <person name="Mcdaniel S.F."/>
        </authorList>
    </citation>
    <scope>NUCLEOTIDE SEQUENCE</scope>
    <source>
        <strain evidence="3">R40</strain>
    </source>
</reference>
<dbReference type="GO" id="GO:0007165">
    <property type="term" value="P:signal transduction"/>
    <property type="evidence" value="ECO:0007669"/>
    <property type="project" value="InterPro"/>
</dbReference>
<feature type="domain" description="TIR" evidence="2">
    <location>
        <begin position="31"/>
        <end position="172"/>
    </location>
</feature>
<dbReference type="Gene3D" id="2.130.10.10">
    <property type="entry name" value="YVTN repeat-like/Quinoprotein amine dehydrogenase"/>
    <property type="match status" value="1"/>
</dbReference>
<dbReference type="EMBL" id="CM026431">
    <property type="protein sequence ID" value="KAG0559636.1"/>
    <property type="molecule type" value="Genomic_DNA"/>
</dbReference>
<dbReference type="PANTHER" id="PTHR44083">
    <property type="entry name" value="TOPLESS-RELATED PROTEIN 1-RELATED"/>
    <property type="match status" value="1"/>
</dbReference>
<keyword evidence="1" id="KW-0853">WD repeat</keyword>
<dbReference type="Pfam" id="PF00931">
    <property type="entry name" value="NB-ARC"/>
    <property type="match status" value="1"/>
</dbReference>
<dbReference type="Gene3D" id="3.80.10.10">
    <property type="entry name" value="Ribonuclease Inhibitor"/>
    <property type="match status" value="2"/>
</dbReference>
<dbReference type="InterPro" id="IPR036322">
    <property type="entry name" value="WD40_repeat_dom_sf"/>
</dbReference>
<protein>
    <recommendedName>
        <fullName evidence="2">TIR domain-containing protein</fullName>
    </recommendedName>
</protein>
<evidence type="ECO:0000256" key="1">
    <source>
        <dbReference type="PROSITE-ProRule" id="PRU00221"/>
    </source>
</evidence>
<dbReference type="SMART" id="SM00255">
    <property type="entry name" value="TIR"/>
    <property type="match status" value="1"/>
</dbReference>
<keyword evidence="4" id="KW-1185">Reference proteome</keyword>
<evidence type="ECO:0000259" key="2">
    <source>
        <dbReference type="PROSITE" id="PS50104"/>
    </source>
</evidence>
<gene>
    <name evidence="3" type="ORF">KC19_10G120400</name>
</gene>
<dbReference type="InterPro" id="IPR001680">
    <property type="entry name" value="WD40_rpt"/>
</dbReference>